<protein>
    <submittedName>
        <fullName evidence="8">Cobalt transporter</fullName>
    </submittedName>
</protein>
<keyword evidence="9" id="KW-1185">Reference proteome</keyword>
<dbReference type="InterPro" id="IPR002524">
    <property type="entry name" value="Cation_efflux"/>
</dbReference>
<reference evidence="8 9" key="1">
    <citation type="submission" date="2017-01" db="EMBL/GenBank/DDBJ databases">
        <title>Genomic analysis of Xuhuaishuia manganoxidans DY6-4.</title>
        <authorList>
            <person name="Wang X."/>
        </authorList>
    </citation>
    <scope>NUCLEOTIDE SEQUENCE [LARGE SCALE GENOMIC DNA]</scope>
    <source>
        <strain evidence="8 9">DY6-4</strain>
    </source>
</reference>
<dbReference type="InterPro" id="IPR027469">
    <property type="entry name" value="Cation_efflux_TMD_sf"/>
</dbReference>
<feature type="domain" description="Cation efflux protein transmembrane" evidence="7">
    <location>
        <begin position="55"/>
        <end position="247"/>
    </location>
</feature>
<dbReference type="GO" id="GO:0016020">
    <property type="term" value="C:membrane"/>
    <property type="evidence" value="ECO:0007669"/>
    <property type="project" value="UniProtKB-SubCell"/>
</dbReference>
<evidence type="ECO:0000256" key="5">
    <source>
        <dbReference type="ARBA" id="ARBA00022989"/>
    </source>
</evidence>
<dbReference type="STRING" id="1267768.BV394_05935"/>
<organism evidence="8 9">
    <name type="scientific">Brevirhabdus pacifica</name>
    <dbReference type="NCBI Taxonomy" id="1267768"/>
    <lineage>
        <taxon>Bacteria</taxon>
        <taxon>Pseudomonadati</taxon>
        <taxon>Pseudomonadota</taxon>
        <taxon>Alphaproteobacteria</taxon>
        <taxon>Rhodobacterales</taxon>
        <taxon>Paracoccaceae</taxon>
        <taxon>Brevirhabdus</taxon>
    </lineage>
</organism>
<name>A0A1U7DHE6_9RHOB</name>
<comment type="similarity">
    <text evidence="2">Belongs to the cation diffusion facilitator (CDF) transporter (TC 2.A.4) family.</text>
</comment>
<evidence type="ECO:0000259" key="7">
    <source>
        <dbReference type="Pfam" id="PF01545"/>
    </source>
</evidence>
<dbReference type="NCBIfam" id="TIGR01297">
    <property type="entry name" value="CDF"/>
    <property type="match status" value="1"/>
</dbReference>
<comment type="subcellular location">
    <subcellularLocation>
        <location evidence="1">Membrane</location>
        <topology evidence="1">Multi-pass membrane protein</topology>
    </subcellularLocation>
</comment>
<keyword evidence="5" id="KW-1133">Transmembrane helix</keyword>
<dbReference type="Proteomes" id="UP000187266">
    <property type="component" value="Chromosome"/>
</dbReference>
<evidence type="ECO:0000256" key="1">
    <source>
        <dbReference type="ARBA" id="ARBA00004141"/>
    </source>
</evidence>
<dbReference type="Gene3D" id="1.20.1510.10">
    <property type="entry name" value="Cation efflux protein transmembrane domain"/>
    <property type="match status" value="1"/>
</dbReference>
<evidence type="ECO:0000256" key="6">
    <source>
        <dbReference type="ARBA" id="ARBA00023136"/>
    </source>
</evidence>
<dbReference type="EMBL" id="CP019124">
    <property type="protein sequence ID" value="APX89313.1"/>
    <property type="molecule type" value="Genomic_DNA"/>
</dbReference>
<dbReference type="Pfam" id="PF01545">
    <property type="entry name" value="Cation_efflux"/>
    <property type="match status" value="1"/>
</dbReference>
<keyword evidence="3" id="KW-0813">Transport</keyword>
<keyword evidence="4" id="KW-0812">Transmembrane</keyword>
<evidence type="ECO:0000313" key="8">
    <source>
        <dbReference type="EMBL" id="APX89313.1"/>
    </source>
</evidence>
<evidence type="ECO:0000256" key="3">
    <source>
        <dbReference type="ARBA" id="ARBA00022448"/>
    </source>
</evidence>
<dbReference type="SUPFAM" id="SSF161111">
    <property type="entry name" value="Cation efflux protein transmembrane domain-like"/>
    <property type="match status" value="1"/>
</dbReference>
<keyword evidence="6" id="KW-0472">Membrane</keyword>
<dbReference type="AlphaFoldDB" id="A0A1U7DHE6"/>
<dbReference type="InterPro" id="IPR050291">
    <property type="entry name" value="CDF_Transporter"/>
</dbReference>
<evidence type="ECO:0000313" key="9">
    <source>
        <dbReference type="Proteomes" id="UP000187266"/>
    </source>
</evidence>
<dbReference type="PANTHER" id="PTHR43840:SF15">
    <property type="entry name" value="MITOCHONDRIAL METAL TRANSPORTER 1-RELATED"/>
    <property type="match status" value="1"/>
</dbReference>
<proteinExistence type="inferred from homology"/>
<evidence type="ECO:0000256" key="2">
    <source>
        <dbReference type="ARBA" id="ARBA00008114"/>
    </source>
</evidence>
<accession>A0A1U7DHE6</accession>
<accession>A0A2M9DE54</accession>
<dbReference type="GO" id="GO:0008324">
    <property type="term" value="F:monoatomic cation transmembrane transporter activity"/>
    <property type="evidence" value="ECO:0007669"/>
    <property type="project" value="InterPro"/>
</dbReference>
<gene>
    <name evidence="8" type="ORF">BV394_05935</name>
</gene>
<evidence type="ECO:0000256" key="4">
    <source>
        <dbReference type="ARBA" id="ARBA00022692"/>
    </source>
</evidence>
<sequence length="357" mass="39100">MRRNRPGGQQMHGDDQGGNGRDTSHNPPLPDEVRADLDRASRLEWWTLFWLGTIVIVMGLVMGSSQAMKAAWIEDLLSMAPPAMFLLAQRWERRAPTRRFPYGFQRAGSLAFFLSAAALAAMGGYLVYDAILTLIKQEHPTISSIPLMGQEVWMGWIMMAALLYSVIPPVILGHKKKKLAAKLQDKVLHTDANMNAADWMTGLAGMAGLAGIALGFWWADAVAAGIIGADVLRDGLRNLRISTATLLDGAPRCLDSADIHPDVERIRAALPEGYHLRARETGRYIRIEVTQDQSVDPGEELSRALLDEEHWRLVAVTAPGAEDLCRAIPGVLDPDRDPLRGVAQGGDARQADSDRDG</sequence>
<dbReference type="PANTHER" id="PTHR43840">
    <property type="entry name" value="MITOCHONDRIAL METAL TRANSPORTER 1-RELATED"/>
    <property type="match status" value="1"/>
</dbReference>
<dbReference type="InterPro" id="IPR058533">
    <property type="entry name" value="Cation_efflux_TM"/>
</dbReference>